<dbReference type="AlphaFoldDB" id="A0AAN6JWC8"/>
<reference evidence="2" key="1">
    <citation type="submission" date="2023-06" db="EMBL/GenBank/DDBJ databases">
        <title>Black Yeasts Isolated from many extreme environments.</title>
        <authorList>
            <person name="Coleine C."/>
            <person name="Stajich J.E."/>
            <person name="Selbmann L."/>
        </authorList>
    </citation>
    <scope>NUCLEOTIDE SEQUENCE</scope>
    <source>
        <strain evidence="2">CCFEE 5200</strain>
    </source>
</reference>
<sequence length="210" mass="23428">MPSSSQSLPDTPTLPNTHSGIPTRLLDKAKRAKALIWQGRKVSASQVPRTEPALPQGVSRSTFVKAISDITQTLGAENVELNDKPAVDHGWYMEHPNTHDMMTVTDPEAFLHRGSPSHRPLGQQIPHAAFIPITYFFYPETANRTLEDIDRFFETRPGVLIFNNKLATQLERPQVYIEQDEQFALHAEKGDGWSGDKGKAANEVSIEKMA</sequence>
<organism evidence="2 3">
    <name type="scientific">Friedmanniomyces endolithicus</name>
    <dbReference type="NCBI Taxonomy" id="329885"/>
    <lineage>
        <taxon>Eukaryota</taxon>
        <taxon>Fungi</taxon>
        <taxon>Dikarya</taxon>
        <taxon>Ascomycota</taxon>
        <taxon>Pezizomycotina</taxon>
        <taxon>Dothideomycetes</taxon>
        <taxon>Dothideomycetidae</taxon>
        <taxon>Mycosphaerellales</taxon>
        <taxon>Teratosphaeriaceae</taxon>
        <taxon>Friedmanniomyces</taxon>
    </lineage>
</organism>
<proteinExistence type="predicted"/>
<evidence type="ECO:0000313" key="3">
    <source>
        <dbReference type="Proteomes" id="UP001175353"/>
    </source>
</evidence>
<feature type="region of interest" description="Disordered" evidence="1">
    <location>
        <begin position="1"/>
        <end position="23"/>
    </location>
</feature>
<accession>A0AAN6JWC8</accession>
<dbReference type="InterPro" id="IPR036259">
    <property type="entry name" value="MFS_trans_sf"/>
</dbReference>
<evidence type="ECO:0000256" key="1">
    <source>
        <dbReference type="SAM" id="MobiDB-lite"/>
    </source>
</evidence>
<dbReference type="InterPro" id="IPR016167">
    <property type="entry name" value="FAD-bd_PCMH_sub1"/>
</dbReference>
<dbReference type="EMBL" id="JAUJLE010000835">
    <property type="protein sequence ID" value="KAK0950440.1"/>
    <property type="molecule type" value="Genomic_DNA"/>
</dbReference>
<keyword evidence="3" id="KW-1185">Reference proteome</keyword>
<name>A0AAN6JWC8_9PEZI</name>
<feature type="region of interest" description="Disordered" evidence="1">
    <location>
        <begin position="189"/>
        <end position="210"/>
    </location>
</feature>
<dbReference type="Proteomes" id="UP001175353">
    <property type="component" value="Unassembled WGS sequence"/>
</dbReference>
<feature type="compositionally biased region" description="Polar residues" evidence="1">
    <location>
        <begin position="1"/>
        <end position="20"/>
    </location>
</feature>
<comment type="caution">
    <text evidence="2">The sequence shown here is derived from an EMBL/GenBank/DDBJ whole genome shotgun (WGS) entry which is preliminary data.</text>
</comment>
<evidence type="ECO:0000313" key="2">
    <source>
        <dbReference type="EMBL" id="KAK0950440.1"/>
    </source>
</evidence>
<protein>
    <submittedName>
        <fullName evidence="2">Uncharacterized protein</fullName>
    </submittedName>
</protein>
<gene>
    <name evidence="2" type="ORF">LTR91_025667</name>
</gene>
<dbReference type="Gene3D" id="1.20.1250.20">
    <property type="entry name" value="MFS general substrate transporter like domains"/>
    <property type="match status" value="1"/>
</dbReference>
<dbReference type="Gene3D" id="3.30.43.10">
    <property type="entry name" value="Uridine Diphospho-n-acetylenolpyruvylglucosamine Reductase, domain 2"/>
    <property type="match status" value="1"/>
</dbReference>